<name>A0AAV4EEQ6_9GAST</name>
<evidence type="ECO:0000313" key="2">
    <source>
        <dbReference type="EMBL" id="GFR59155.1"/>
    </source>
</evidence>
<dbReference type="Proteomes" id="UP000762676">
    <property type="component" value="Unassembled WGS sequence"/>
</dbReference>
<keyword evidence="3" id="KW-1185">Reference proteome</keyword>
<organism evidence="2 3">
    <name type="scientific">Elysia marginata</name>
    <dbReference type="NCBI Taxonomy" id="1093978"/>
    <lineage>
        <taxon>Eukaryota</taxon>
        <taxon>Metazoa</taxon>
        <taxon>Spiralia</taxon>
        <taxon>Lophotrochozoa</taxon>
        <taxon>Mollusca</taxon>
        <taxon>Gastropoda</taxon>
        <taxon>Heterobranchia</taxon>
        <taxon>Euthyneura</taxon>
        <taxon>Panpulmonata</taxon>
        <taxon>Sacoglossa</taxon>
        <taxon>Placobranchoidea</taxon>
        <taxon>Plakobranchidae</taxon>
        <taxon>Elysia</taxon>
    </lineage>
</organism>
<proteinExistence type="predicted"/>
<gene>
    <name evidence="2" type="ORF">ElyMa_000049900</name>
</gene>
<evidence type="ECO:0000313" key="3">
    <source>
        <dbReference type="Proteomes" id="UP000762676"/>
    </source>
</evidence>
<evidence type="ECO:0000256" key="1">
    <source>
        <dbReference type="SAM" id="MobiDB-lite"/>
    </source>
</evidence>
<dbReference type="EMBL" id="BMAT01000071">
    <property type="protein sequence ID" value="GFR59155.1"/>
    <property type="molecule type" value="Genomic_DNA"/>
</dbReference>
<feature type="region of interest" description="Disordered" evidence="1">
    <location>
        <begin position="107"/>
        <end position="127"/>
    </location>
</feature>
<protein>
    <submittedName>
        <fullName evidence="2">Uncharacterized protein</fullName>
    </submittedName>
</protein>
<accession>A0AAV4EEQ6</accession>
<feature type="compositionally biased region" description="Basic residues" evidence="1">
    <location>
        <begin position="114"/>
        <end position="123"/>
    </location>
</feature>
<reference evidence="2 3" key="1">
    <citation type="journal article" date="2021" name="Elife">
        <title>Chloroplast acquisition without the gene transfer in kleptoplastic sea slugs, Plakobranchus ocellatus.</title>
        <authorList>
            <person name="Maeda T."/>
            <person name="Takahashi S."/>
            <person name="Yoshida T."/>
            <person name="Shimamura S."/>
            <person name="Takaki Y."/>
            <person name="Nagai Y."/>
            <person name="Toyoda A."/>
            <person name="Suzuki Y."/>
            <person name="Arimoto A."/>
            <person name="Ishii H."/>
            <person name="Satoh N."/>
            <person name="Nishiyama T."/>
            <person name="Hasebe M."/>
            <person name="Maruyama T."/>
            <person name="Minagawa J."/>
            <person name="Obokata J."/>
            <person name="Shigenobu S."/>
        </authorList>
    </citation>
    <scope>NUCLEOTIDE SEQUENCE [LARGE SCALE GENOMIC DNA]</scope>
</reference>
<comment type="caution">
    <text evidence="2">The sequence shown here is derived from an EMBL/GenBank/DDBJ whole genome shotgun (WGS) entry which is preliminary data.</text>
</comment>
<sequence length="381" mass="43052">MDDHRYSTPIIYLQRQNCFVSAASAVLPTLSDTGSSCDFGKTRREERARTASAEFRDSEKNYDAAQRMREISHEKKLSDKRVCRDAWAFKQETSRYVARGAQTLQSKPATRTKASLKLKKKPAKNCSDSSNRTRPFILFCRDLSGTTAVKWQRWERENDRKMEPKKKQGSLRQAADNCSPHFCFYWRGENVVSESLIYLTGDTIKHDHHALQEFTHLALGRASARGVKASTISLSFPTGPRDGLEQGKGESDRETGVLSQALKRANYQGFNFSIAKDMVEYMSENHCNKQRKYILVEKVDRIAALHWMMTSRPFLVQGSITNARLLESMSFKHGAWLASAPHAEKGRQGSALTAMWLALALCTSVNQDLKNLGPRLAIMSS</sequence>
<dbReference type="AlphaFoldDB" id="A0AAV4EEQ6"/>